<feature type="compositionally biased region" description="Basic residues" evidence="2">
    <location>
        <begin position="615"/>
        <end position="626"/>
    </location>
</feature>
<feature type="region of interest" description="Disordered" evidence="2">
    <location>
        <begin position="358"/>
        <end position="385"/>
    </location>
</feature>
<feature type="compositionally biased region" description="Basic and acidic residues" evidence="2">
    <location>
        <begin position="1378"/>
        <end position="1390"/>
    </location>
</feature>
<keyword evidence="1" id="KW-0175">Coiled coil</keyword>
<dbReference type="Proteomes" id="UP001620626">
    <property type="component" value="Unassembled WGS sequence"/>
</dbReference>
<feature type="region of interest" description="Disordered" evidence="2">
    <location>
        <begin position="127"/>
        <end position="220"/>
    </location>
</feature>
<proteinExistence type="predicted"/>
<feature type="region of interest" description="Disordered" evidence="2">
    <location>
        <begin position="1"/>
        <end position="56"/>
    </location>
</feature>
<evidence type="ECO:0000256" key="2">
    <source>
        <dbReference type="SAM" id="MobiDB-lite"/>
    </source>
</evidence>
<feature type="region of interest" description="Disordered" evidence="2">
    <location>
        <begin position="801"/>
        <end position="823"/>
    </location>
</feature>
<feature type="region of interest" description="Disordered" evidence="2">
    <location>
        <begin position="1378"/>
        <end position="1510"/>
    </location>
</feature>
<accession>A0ABD2IML1</accession>
<feature type="compositionally biased region" description="Polar residues" evidence="2">
    <location>
        <begin position="651"/>
        <end position="662"/>
    </location>
</feature>
<feature type="region of interest" description="Disordered" evidence="2">
    <location>
        <begin position="1170"/>
        <end position="1199"/>
    </location>
</feature>
<gene>
    <name evidence="3" type="ORF">niasHT_039776</name>
</gene>
<feature type="region of interest" description="Disordered" evidence="2">
    <location>
        <begin position="404"/>
        <end position="427"/>
    </location>
</feature>
<protein>
    <submittedName>
        <fullName evidence="3">Uncharacterized protein</fullName>
    </submittedName>
</protein>
<feature type="compositionally biased region" description="Low complexity" evidence="2">
    <location>
        <begin position="358"/>
        <end position="378"/>
    </location>
</feature>
<feature type="compositionally biased region" description="Polar residues" evidence="2">
    <location>
        <begin position="1"/>
        <end position="10"/>
    </location>
</feature>
<feature type="compositionally biased region" description="Polar residues" evidence="2">
    <location>
        <begin position="801"/>
        <end position="810"/>
    </location>
</feature>
<organism evidence="3 4">
    <name type="scientific">Heterodera trifolii</name>
    <dbReference type="NCBI Taxonomy" id="157864"/>
    <lineage>
        <taxon>Eukaryota</taxon>
        <taxon>Metazoa</taxon>
        <taxon>Ecdysozoa</taxon>
        <taxon>Nematoda</taxon>
        <taxon>Chromadorea</taxon>
        <taxon>Rhabditida</taxon>
        <taxon>Tylenchina</taxon>
        <taxon>Tylenchomorpha</taxon>
        <taxon>Tylenchoidea</taxon>
        <taxon>Heteroderidae</taxon>
        <taxon>Heteroderinae</taxon>
        <taxon>Heterodera</taxon>
    </lineage>
</organism>
<feature type="region of interest" description="Disordered" evidence="2">
    <location>
        <begin position="1079"/>
        <end position="1125"/>
    </location>
</feature>
<feature type="compositionally biased region" description="Low complexity" evidence="2">
    <location>
        <begin position="152"/>
        <end position="170"/>
    </location>
</feature>
<evidence type="ECO:0000256" key="1">
    <source>
        <dbReference type="SAM" id="Coils"/>
    </source>
</evidence>
<comment type="caution">
    <text evidence="3">The sequence shown here is derived from an EMBL/GenBank/DDBJ whole genome shotgun (WGS) entry which is preliminary data.</text>
</comment>
<keyword evidence="4" id="KW-1185">Reference proteome</keyword>
<dbReference type="EMBL" id="JBICBT010001137">
    <property type="protein sequence ID" value="KAL3081299.1"/>
    <property type="molecule type" value="Genomic_DNA"/>
</dbReference>
<feature type="compositionally biased region" description="Basic residues" evidence="2">
    <location>
        <begin position="1447"/>
        <end position="1456"/>
    </location>
</feature>
<evidence type="ECO:0000313" key="4">
    <source>
        <dbReference type="Proteomes" id="UP001620626"/>
    </source>
</evidence>
<evidence type="ECO:0000313" key="3">
    <source>
        <dbReference type="EMBL" id="KAL3081299.1"/>
    </source>
</evidence>
<name>A0ABD2IML1_9BILA</name>
<sequence length="1510" mass="168519">MISRDLTCNETMPPLDDGDSKTDLNRTRNGKAMTGRSSSGTIVPKPSPEFGTTGSLNQMTTVRDVVTRHFRNSKLSASADFGYSKLGDIFSSIGGRFDVISHGSQTQQQRHVLITNQDCNGFAHSSADFHHHSMAPPAHSSAEEGWRHPHLSPSSTSSSTSTPPSSTAPSGNFVVTKHTHLDINNSTKSGHYPPSASNSLLSNLTPSSSSSSLLHPINKSNNTTANYFVKTVPIDGGTTAAAFISPPLSTGTTIEQHQQQIVQPGSQNAFFQQQQSQWAIYPPVEQSVQPQRQHLKSGGVVPCRTSAAAVRIAPPRPPRQMGEARTKHQMQKQHNNDEHRIPAPTTVPSVAIVLQQQPPSAPISPQKQQQQQHTSPRPGILRGNASAVRRLTVDRDRPASVSGLFINNSEESPRKRRKQHFDNSQLLNDKVTVEMRPNDRLGQSASAGPLLAGCWRNSSGSVTTDGGVSTQQRPFTADPLARVGAAISGKKVVSGVPIEGKQQPKKRGRPKMNCQTQQLPLVSANATMTKSVQQKQKNNQRTEERVGDIAKNQQKHHKLALGNHLKMTTLNESAKTTKSKQTITVQVEHITETEQKKRKYQKRTPNIDPLTGVRKVRKKGSGRKSKKELAAKAANGGGVFGTDGRWVPTDAQPTKSDTNSIPNHKPKMEEFDDSHQPTQMQTSEMMSETAAERDVINTLCRFKRDKDTREMLAEQTTLFSTTFVVDQSDAVDEHNQKPSCSYGTSKTERSQHLPLLADLNKLGILRPLLRRCERGLNSTDNCHLGESYEEICNFLRSSNRQPAMDSSESAVRTPKNRSDNPQHLTVSKHLDERCVDRLSSDILCSVFDSYDEFKKTTNSLRLLPVACAYFDASQRLLSSLRTSLRAFSLYHALQMSDEPTIKEKNMDEILVKESDRWFFGDGLVGIEEAETERDDDAEGEREERLSRAFFAKLDKEYQNLLLVGRQCWDDDKQNEAKEDISQPKMAQQLLLQLDVAQTLDLVLHNVENDSSSISMHRFHSDLSQRSYALPPEPSDTTDSFRGHNKTLSLCDYPIDTRNLPDNLSEILWTKRKIDRTLNGGRKRKRSEKEVDEDKKEEEEEKEQKERGQKESERHAMTSQQSSPPLLKSIERFCEESATENAFLDAVVNSLGQRMANCQVQDSSFAAKASSSSDSILKCQSAADRTTAKRKRNNNNNSTAKAQHQFVFRPSSRMVGELFKFVQKLEHCETSAVEKSGERIDAREVQQRENDNVVTTQSQPQQQKLLKADLEEMMSNCQWGSAMAMEQLRHKYTKILNGELSSSSRNAIGDGTDCTPQPFDRALRFQFSLDSTRRDKQSRFLEQRLKGLQEICATTLSLSRARAALAGQCAESVRETLEEMERQQQQRRTKEQSLGARLKSATTALKRIPSVDSTMMNHSRPTSHSPSLAKLGTIRVQHSAKTTAMSKPKQHHQRQRRILSLEEEEQEDEQKTPTSGRGTPIEPQQGRQSPTKRAAHQRALTQMIISATASD</sequence>
<feature type="compositionally biased region" description="Basic and acidic residues" evidence="2">
    <location>
        <begin position="1101"/>
        <end position="1115"/>
    </location>
</feature>
<feature type="compositionally biased region" description="Low complexity" evidence="2">
    <location>
        <begin position="193"/>
        <end position="214"/>
    </location>
</feature>
<feature type="compositionally biased region" description="Basic and acidic residues" evidence="2">
    <location>
        <begin position="666"/>
        <end position="675"/>
    </location>
</feature>
<feature type="region of interest" description="Disordered" evidence="2">
    <location>
        <begin position="314"/>
        <end position="343"/>
    </location>
</feature>
<reference evidence="3 4" key="1">
    <citation type="submission" date="2024-10" db="EMBL/GenBank/DDBJ databases">
        <authorList>
            <person name="Kim D."/>
        </authorList>
    </citation>
    <scope>NUCLEOTIDE SEQUENCE [LARGE SCALE GENOMIC DNA]</scope>
    <source>
        <strain evidence="3">BH-2024</strain>
    </source>
</reference>
<feature type="coiled-coil region" evidence="1">
    <location>
        <begin position="525"/>
        <end position="552"/>
    </location>
</feature>
<feature type="compositionally biased region" description="Polar residues" evidence="2">
    <location>
        <begin position="1410"/>
        <end position="1425"/>
    </location>
</feature>
<feature type="region of interest" description="Disordered" evidence="2">
    <location>
        <begin position="615"/>
        <end position="676"/>
    </location>
</feature>
<feature type="compositionally biased region" description="Polar residues" evidence="2">
    <location>
        <begin position="1498"/>
        <end position="1510"/>
    </location>
</feature>